<dbReference type="PANTHER" id="PTHR46796:SF13">
    <property type="entry name" value="HTH-TYPE TRANSCRIPTIONAL ACTIVATOR RHAS"/>
    <property type="match status" value="1"/>
</dbReference>
<organism evidence="6 7">
    <name type="scientific">Melittangium boletus DSM 14713</name>
    <dbReference type="NCBI Taxonomy" id="1294270"/>
    <lineage>
        <taxon>Bacteria</taxon>
        <taxon>Pseudomonadati</taxon>
        <taxon>Myxococcota</taxon>
        <taxon>Myxococcia</taxon>
        <taxon>Myxococcales</taxon>
        <taxon>Cystobacterineae</taxon>
        <taxon>Archangiaceae</taxon>
        <taxon>Melittangium</taxon>
    </lineage>
</organism>
<keyword evidence="3" id="KW-0238">DNA-binding</keyword>
<proteinExistence type="predicted"/>
<accession>A0A250IP81</accession>
<dbReference type="GO" id="GO:0043565">
    <property type="term" value="F:sequence-specific DNA binding"/>
    <property type="evidence" value="ECO:0007669"/>
    <property type="project" value="InterPro"/>
</dbReference>
<dbReference type="GO" id="GO:0003700">
    <property type="term" value="F:DNA-binding transcription factor activity"/>
    <property type="evidence" value="ECO:0007669"/>
    <property type="project" value="InterPro"/>
</dbReference>
<dbReference type="KEGG" id="mbd:MEBOL_006541"/>
<dbReference type="PANTHER" id="PTHR46796">
    <property type="entry name" value="HTH-TYPE TRANSCRIPTIONAL ACTIVATOR RHAS-RELATED"/>
    <property type="match status" value="1"/>
</dbReference>
<keyword evidence="4" id="KW-0804">Transcription</keyword>
<dbReference type="SUPFAM" id="SSF46689">
    <property type="entry name" value="Homeodomain-like"/>
    <property type="match status" value="2"/>
</dbReference>
<keyword evidence="2" id="KW-0805">Transcription regulation</keyword>
<protein>
    <submittedName>
        <fullName evidence="6">Two-component response regulator</fullName>
    </submittedName>
</protein>
<evidence type="ECO:0000259" key="5">
    <source>
        <dbReference type="PROSITE" id="PS01124"/>
    </source>
</evidence>
<keyword evidence="1" id="KW-0963">Cytoplasm</keyword>
<evidence type="ECO:0000313" key="7">
    <source>
        <dbReference type="Proteomes" id="UP000217289"/>
    </source>
</evidence>
<dbReference type="EMBL" id="CP022163">
    <property type="protein sequence ID" value="ATB33052.1"/>
    <property type="molecule type" value="Genomic_DNA"/>
</dbReference>
<sequence length="302" mass="33301">MRAKAIPPSPRVLTLEAIGAQGVPLFVRRIPHPDFQPPSGPAVATFSLLLLVTAGRGRGRHLEQVELSAGDVHFIPAGVTNHVLDPGTLEGWAVAFDPTLPGSLGLEFLPSVPGLQAERKPDLLRSLAVRGLLRVRPGVTRRRRIERLIQAMDTELREAPWGWEGAMRAHFCLLLTEIVREVRESTPRLPPLLGGVVRDALVFMEAHCLEPISLQDVAAAVDRAPSHVAHAIRRETGLTVSDWLREHRVAEARRLLLETTASVERISGQVGYGDVTHFIRSFRRVQGMTPGMWRGRHRQAGS</sequence>
<evidence type="ECO:0000313" key="6">
    <source>
        <dbReference type="EMBL" id="ATB33052.1"/>
    </source>
</evidence>
<dbReference type="SMART" id="SM00342">
    <property type="entry name" value="HTH_ARAC"/>
    <property type="match status" value="1"/>
</dbReference>
<reference evidence="6 7" key="1">
    <citation type="submission" date="2017-06" db="EMBL/GenBank/DDBJ databases">
        <authorList>
            <person name="Kim H.J."/>
            <person name="Triplett B.A."/>
        </authorList>
    </citation>
    <scope>NUCLEOTIDE SEQUENCE [LARGE SCALE GENOMIC DNA]</scope>
    <source>
        <strain evidence="6 7">DSM 14713</strain>
    </source>
</reference>
<dbReference type="InterPro" id="IPR009057">
    <property type="entry name" value="Homeodomain-like_sf"/>
</dbReference>
<dbReference type="Proteomes" id="UP000217289">
    <property type="component" value="Chromosome"/>
</dbReference>
<dbReference type="SUPFAM" id="SSF51215">
    <property type="entry name" value="Regulatory protein AraC"/>
    <property type="match status" value="1"/>
</dbReference>
<evidence type="ECO:0000256" key="1">
    <source>
        <dbReference type="ARBA" id="ARBA00022490"/>
    </source>
</evidence>
<evidence type="ECO:0000256" key="2">
    <source>
        <dbReference type="ARBA" id="ARBA00023015"/>
    </source>
</evidence>
<dbReference type="Gene3D" id="1.10.10.60">
    <property type="entry name" value="Homeodomain-like"/>
    <property type="match status" value="1"/>
</dbReference>
<dbReference type="OrthoDB" id="9814125at2"/>
<name>A0A250IP81_9BACT</name>
<dbReference type="AlphaFoldDB" id="A0A250IP81"/>
<dbReference type="InterPro" id="IPR018060">
    <property type="entry name" value="HTH_AraC"/>
</dbReference>
<dbReference type="Pfam" id="PF12833">
    <property type="entry name" value="HTH_18"/>
    <property type="match status" value="1"/>
</dbReference>
<gene>
    <name evidence="6" type="ORF">MEBOL_006541</name>
</gene>
<dbReference type="InterPro" id="IPR050204">
    <property type="entry name" value="AraC_XylS_family_regulators"/>
</dbReference>
<feature type="domain" description="HTH araC/xylS-type" evidence="5">
    <location>
        <begin position="198"/>
        <end position="296"/>
    </location>
</feature>
<dbReference type="InterPro" id="IPR037923">
    <property type="entry name" value="HTH-like"/>
</dbReference>
<dbReference type="PROSITE" id="PS01124">
    <property type="entry name" value="HTH_ARAC_FAMILY_2"/>
    <property type="match status" value="1"/>
</dbReference>
<evidence type="ECO:0000256" key="3">
    <source>
        <dbReference type="ARBA" id="ARBA00023125"/>
    </source>
</evidence>
<evidence type="ECO:0000256" key="4">
    <source>
        <dbReference type="ARBA" id="ARBA00023163"/>
    </source>
</evidence>
<keyword evidence="7" id="KW-1185">Reference proteome</keyword>